<organism evidence="1 2">
    <name type="scientific">Phlebiopsis gigantea (strain 11061_1 CR5-6)</name>
    <name type="common">White-rot fungus</name>
    <name type="synonym">Peniophora gigantea</name>
    <dbReference type="NCBI Taxonomy" id="745531"/>
    <lineage>
        <taxon>Eukaryota</taxon>
        <taxon>Fungi</taxon>
        <taxon>Dikarya</taxon>
        <taxon>Basidiomycota</taxon>
        <taxon>Agaricomycotina</taxon>
        <taxon>Agaricomycetes</taxon>
        <taxon>Polyporales</taxon>
        <taxon>Phanerochaetaceae</taxon>
        <taxon>Phlebiopsis</taxon>
    </lineage>
</organism>
<keyword evidence="2" id="KW-1185">Reference proteome</keyword>
<dbReference type="EMBL" id="KN840551">
    <property type="protein sequence ID" value="KIP05172.1"/>
    <property type="molecule type" value="Genomic_DNA"/>
</dbReference>
<proteinExistence type="predicted"/>
<dbReference type="HOGENOM" id="CLU_2334366_0_0_1"/>
<name>A0A0C3S4R0_PHLG1</name>
<evidence type="ECO:0000313" key="2">
    <source>
        <dbReference type="Proteomes" id="UP000053257"/>
    </source>
</evidence>
<gene>
    <name evidence="1" type="ORF">PHLGIDRAFT_165546</name>
</gene>
<reference evidence="1 2" key="1">
    <citation type="journal article" date="2014" name="PLoS Genet.">
        <title>Analysis of the Phlebiopsis gigantea genome, transcriptome and secretome provides insight into its pioneer colonization strategies of wood.</title>
        <authorList>
            <person name="Hori C."/>
            <person name="Ishida T."/>
            <person name="Igarashi K."/>
            <person name="Samejima M."/>
            <person name="Suzuki H."/>
            <person name="Master E."/>
            <person name="Ferreira P."/>
            <person name="Ruiz-Duenas F.J."/>
            <person name="Held B."/>
            <person name="Canessa P."/>
            <person name="Larrondo L.F."/>
            <person name="Schmoll M."/>
            <person name="Druzhinina I.S."/>
            <person name="Kubicek C.P."/>
            <person name="Gaskell J.A."/>
            <person name="Kersten P."/>
            <person name="St John F."/>
            <person name="Glasner J."/>
            <person name="Sabat G."/>
            <person name="Splinter BonDurant S."/>
            <person name="Syed K."/>
            <person name="Yadav J."/>
            <person name="Mgbeahuruike A.C."/>
            <person name="Kovalchuk A."/>
            <person name="Asiegbu F.O."/>
            <person name="Lackner G."/>
            <person name="Hoffmeister D."/>
            <person name="Rencoret J."/>
            <person name="Gutierrez A."/>
            <person name="Sun H."/>
            <person name="Lindquist E."/>
            <person name="Barry K."/>
            <person name="Riley R."/>
            <person name="Grigoriev I.V."/>
            <person name="Henrissat B."/>
            <person name="Kues U."/>
            <person name="Berka R.M."/>
            <person name="Martinez A.T."/>
            <person name="Covert S.F."/>
            <person name="Blanchette R.A."/>
            <person name="Cullen D."/>
        </authorList>
    </citation>
    <scope>NUCLEOTIDE SEQUENCE [LARGE SCALE GENOMIC DNA]</scope>
    <source>
        <strain evidence="1 2">11061_1 CR5-6</strain>
    </source>
</reference>
<dbReference type="AlphaFoldDB" id="A0A0C3S4R0"/>
<dbReference type="Proteomes" id="UP000053257">
    <property type="component" value="Unassembled WGS sequence"/>
</dbReference>
<sequence>MASGSPRALSIAVDYRTLTENSNLSHRHALQPSRLTLILSTALTMVAYSSVAQRLPKFSAAELTASGKATSMPNTNGLMSPRPYQYCSLRSRTLVSHS</sequence>
<protein>
    <submittedName>
        <fullName evidence="1">Uncharacterized protein</fullName>
    </submittedName>
</protein>
<evidence type="ECO:0000313" key="1">
    <source>
        <dbReference type="EMBL" id="KIP05172.1"/>
    </source>
</evidence>
<accession>A0A0C3S4R0</accession>